<reference evidence="2" key="2">
    <citation type="submission" date="2020-09" db="EMBL/GenBank/DDBJ databases">
        <authorList>
            <person name="Sun Q."/>
            <person name="Kim S."/>
        </authorList>
    </citation>
    <scope>NUCLEOTIDE SEQUENCE</scope>
    <source>
        <strain evidence="2">KCTC 23310</strain>
    </source>
</reference>
<dbReference type="PANTHER" id="PTHR35458:SF8">
    <property type="entry name" value="SLR0650 PROTEIN"/>
    <property type="match status" value="1"/>
</dbReference>
<dbReference type="PANTHER" id="PTHR35458">
    <property type="entry name" value="SLR0755 PROTEIN"/>
    <property type="match status" value="1"/>
</dbReference>
<proteinExistence type="predicted"/>
<evidence type="ECO:0000313" key="3">
    <source>
        <dbReference type="Proteomes" id="UP000638981"/>
    </source>
</evidence>
<accession>A0A918WPB8</accession>
<organism evidence="2 3">
    <name type="scientific">Neogemmobacter tilapiae</name>
    <dbReference type="NCBI Taxonomy" id="875041"/>
    <lineage>
        <taxon>Bacteria</taxon>
        <taxon>Pseudomonadati</taxon>
        <taxon>Pseudomonadota</taxon>
        <taxon>Alphaproteobacteria</taxon>
        <taxon>Rhodobacterales</taxon>
        <taxon>Paracoccaceae</taxon>
        <taxon>Neogemmobacter</taxon>
    </lineage>
</organism>
<evidence type="ECO:0000313" key="2">
    <source>
        <dbReference type="EMBL" id="GHC64962.1"/>
    </source>
</evidence>
<keyword evidence="3" id="KW-1185">Reference proteome</keyword>
<sequence>MQGNAQRRVAVYIDGFNLYHALDELHDDSLKWLCLRRLSNSIIRENEILNAVKYFSAFATWMPDAMLRHRAYVEALRCEGVEFIAGNFKKKFLKCKVCGAQYQTHEEKETDVNIAIHLVKDTFLDLFDRAIVISADTDMSSAVAMARALPGAKQIDVVCPPGRLARARSLKPLFELPKGKIKAARLDERYVTKDGRVINIPAKYKLPAGS</sequence>
<evidence type="ECO:0000259" key="1">
    <source>
        <dbReference type="Pfam" id="PF01936"/>
    </source>
</evidence>
<comment type="caution">
    <text evidence="2">The sequence shown here is derived from an EMBL/GenBank/DDBJ whole genome shotgun (WGS) entry which is preliminary data.</text>
</comment>
<dbReference type="Gene3D" id="3.40.50.1010">
    <property type="entry name" value="5'-nuclease"/>
    <property type="match status" value="1"/>
</dbReference>
<reference evidence="2" key="1">
    <citation type="journal article" date="2014" name="Int. J. Syst. Evol. Microbiol.">
        <title>Complete genome sequence of Corynebacterium casei LMG S-19264T (=DSM 44701T), isolated from a smear-ripened cheese.</title>
        <authorList>
            <consortium name="US DOE Joint Genome Institute (JGI-PGF)"/>
            <person name="Walter F."/>
            <person name="Albersmeier A."/>
            <person name="Kalinowski J."/>
            <person name="Ruckert C."/>
        </authorList>
    </citation>
    <scope>NUCLEOTIDE SEQUENCE</scope>
    <source>
        <strain evidence="2">KCTC 23310</strain>
    </source>
</reference>
<dbReference type="GO" id="GO:0004540">
    <property type="term" value="F:RNA nuclease activity"/>
    <property type="evidence" value="ECO:0007669"/>
    <property type="project" value="InterPro"/>
</dbReference>
<dbReference type="InterPro" id="IPR047140">
    <property type="entry name" value="LabA"/>
</dbReference>
<name>A0A918WPB8_9RHOB</name>
<protein>
    <recommendedName>
        <fullName evidence="1">NYN domain-containing protein</fullName>
    </recommendedName>
</protein>
<dbReference type="CDD" id="cd18722">
    <property type="entry name" value="PIN_NicB-like"/>
    <property type="match status" value="1"/>
</dbReference>
<dbReference type="RefSeq" id="WP_189412911.1">
    <property type="nucleotide sequence ID" value="NZ_BMYJ01000012.1"/>
</dbReference>
<dbReference type="AlphaFoldDB" id="A0A918WPB8"/>
<dbReference type="Pfam" id="PF01936">
    <property type="entry name" value="NYN"/>
    <property type="match status" value="1"/>
</dbReference>
<feature type="domain" description="NYN" evidence="1">
    <location>
        <begin position="8"/>
        <end position="148"/>
    </location>
</feature>
<dbReference type="Proteomes" id="UP000638981">
    <property type="component" value="Unassembled WGS sequence"/>
</dbReference>
<dbReference type="EMBL" id="BMYJ01000012">
    <property type="protein sequence ID" value="GHC64962.1"/>
    <property type="molecule type" value="Genomic_DNA"/>
</dbReference>
<gene>
    <name evidence="2" type="ORF">GCM10007315_31780</name>
</gene>
<dbReference type="InterPro" id="IPR021139">
    <property type="entry name" value="NYN"/>
</dbReference>